<evidence type="ECO:0000313" key="1">
    <source>
        <dbReference type="EMBL" id="CUQ04320.1"/>
    </source>
</evidence>
<organism evidence="1 2">
    <name type="scientific">Anaerostipes hadrus</name>
    <dbReference type="NCBI Taxonomy" id="649756"/>
    <lineage>
        <taxon>Bacteria</taxon>
        <taxon>Bacillati</taxon>
        <taxon>Bacillota</taxon>
        <taxon>Clostridia</taxon>
        <taxon>Lachnospirales</taxon>
        <taxon>Lachnospiraceae</taxon>
        <taxon>Anaerostipes</taxon>
    </lineage>
</organism>
<gene>
    <name evidence="1" type="ORF">ERS852520_02882</name>
</gene>
<name>A0A174TAB5_ANAHA</name>
<dbReference type="AlphaFoldDB" id="A0A174TAB5"/>
<dbReference type="EMBL" id="CZAU01000037">
    <property type="protein sequence ID" value="CUQ04320.1"/>
    <property type="molecule type" value="Genomic_DNA"/>
</dbReference>
<dbReference type="OrthoDB" id="9813051at2"/>
<dbReference type="Proteomes" id="UP000095564">
    <property type="component" value="Unassembled WGS sequence"/>
</dbReference>
<dbReference type="Pfam" id="PF07314">
    <property type="entry name" value="Lit"/>
    <property type="match status" value="1"/>
</dbReference>
<protein>
    <submittedName>
        <fullName evidence="1">Predicted membrane protein</fullName>
    </submittedName>
</protein>
<dbReference type="RefSeq" id="WP_055161710.1">
    <property type="nucleotide sequence ID" value="NZ_CYZM01000002.1"/>
</dbReference>
<accession>A0A174TAB5</accession>
<sequence>MKNILISLCLALFIISASVTITLNFRPLYYHDISSLKIEETSGFSKKVIRENYDALIDYNQFFYSGKLKLTLPMSREGKIHFEEVKRIFVGIEYLCVITLILSCFLIKRKIRSRNIDFLRSASIITVLLPVIVGILCAVNWDAAFTLFHEIMFRNDYWIFDEATDPVIMILPDAFFFHCAVMIILLILIGSLLCMGFRSFFRHRFML</sequence>
<dbReference type="InterPro" id="IPR010178">
    <property type="entry name" value="Lit"/>
</dbReference>
<dbReference type="NCBIfam" id="TIGR01906">
    <property type="entry name" value="integ_TIGR01906"/>
    <property type="match status" value="1"/>
</dbReference>
<evidence type="ECO:0000313" key="2">
    <source>
        <dbReference type="Proteomes" id="UP000095564"/>
    </source>
</evidence>
<proteinExistence type="predicted"/>
<reference evidence="1 2" key="1">
    <citation type="submission" date="2015-09" db="EMBL/GenBank/DDBJ databases">
        <authorList>
            <consortium name="Pathogen Informatics"/>
        </authorList>
    </citation>
    <scope>NUCLEOTIDE SEQUENCE [LARGE SCALE GENOMIC DNA]</scope>
    <source>
        <strain evidence="1 2">2789STDY5834908</strain>
    </source>
</reference>